<name>A0A1M7T042_9SPHN</name>
<feature type="compositionally biased region" description="Pro residues" evidence="1">
    <location>
        <begin position="58"/>
        <end position="67"/>
    </location>
</feature>
<feature type="compositionally biased region" description="Low complexity" evidence="1">
    <location>
        <begin position="36"/>
        <end position="52"/>
    </location>
</feature>
<proteinExistence type="predicted"/>
<evidence type="ECO:0000313" key="2">
    <source>
        <dbReference type="EMBL" id="SHN64064.1"/>
    </source>
</evidence>
<accession>A0A1M7T042</accession>
<protein>
    <submittedName>
        <fullName evidence="2">Uncharacterized protein</fullName>
    </submittedName>
</protein>
<dbReference type="Proteomes" id="UP000184391">
    <property type="component" value="Unassembled WGS sequence"/>
</dbReference>
<feature type="region of interest" description="Disordered" evidence="1">
    <location>
        <begin position="31"/>
        <end position="67"/>
    </location>
</feature>
<evidence type="ECO:0000256" key="1">
    <source>
        <dbReference type="SAM" id="MobiDB-lite"/>
    </source>
</evidence>
<dbReference type="AlphaFoldDB" id="A0A1M7T042"/>
<dbReference type="RefSeq" id="WP_072675511.1">
    <property type="nucleotide sequence ID" value="NZ_FRDF01000017.1"/>
</dbReference>
<sequence length="67" mass="6897">MRLVSSDLIRNFSIGFVIAALLIAGANAESWGGELSSPAQAAPMPRAPQPSAEFVIPPASPPAQAPR</sequence>
<dbReference type="STRING" id="198312.SAMN02745193_02672"/>
<gene>
    <name evidence="2" type="ORF">SAMN02745193_02672</name>
</gene>
<reference evidence="3" key="1">
    <citation type="submission" date="2016-12" db="EMBL/GenBank/DDBJ databases">
        <authorList>
            <person name="Varghese N."/>
            <person name="Submissions S."/>
        </authorList>
    </citation>
    <scope>NUCLEOTIDE SEQUENCE [LARGE SCALE GENOMIC DNA]</scope>
    <source>
        <strain evidence="3">DSM 11032</strain>
    </source>
</reference>
<keyword evidence="3" id="KW-1185">Reference proteome</keyword>
<dbReference type="EMBL" id="FRDF01000017">
    <property type="protein sequence ID" value="SHN64064.1"/>
    <property type="molecule type" value="Genomic_DNA"/>
</dbReference>
<organism evidence="2 3">
    <name type="scientific">Erythrobacter sanguineus</name>
    <dbReference type="NCBI Taxonomy" id="198312"/>
    <lineage>
        <taxon>Bacteria</taxon>
        <taxon>Pseudomonadati</taxon>
        <taxon>Pseudomonadota</taxon>
        <taxon>Alphaproteobacteria</taxon>
        <taxon>Sphingomonadales</taxon>
        <taxon>Erythrobacteraceae</taxon>
        <taxon>Erythrobacter/Porphyrobacter group</taxon>
        <taxon>Erythrobacter</taxon>
    </lineage>
</organism>
<dbReference type="OrthoDB" id="7392093at2"/>
<evidence type="ECO:0000313" key="3">
    <source>
        <dbReference type="Proteomes" id="UP000184391"/>
    </source>
</evidence>